<feature type="signal peptide" evidence="1">
    <location>
        <begin position="1"/>
        <end position="23"/>
    </location>
</feature>
<sequence length="155" mass="16960">MKKILFFLAIAALAVVVKVTTFGGGGAVGKSAVKAYHESEESDRIDYHLAQMMNMINKQAPVMVDKDTRLDNAWGLAHQFRYNYTLIDHDGAEVSGQQFTKAMLPYLHNEVCEGKTLKVLPENGVTVSFAYKGRDGADIATITITPAECRSSASM</sequence>
<organism evidence="2 3">
    <name type="scientific">Caballeronia glathei</name>
    <dbReference type="NCBI Taxonomy" id="60547"/>
    <lineage>
        <taxon>Bacteria</taxon>
        <taxon>Pseudomonadati</taxon>
        <taxon>Pseudomonadota</taxon>
        <taxon>Betaproteobacteria</taxon>
        <taxon>Burkholderiales</taxon>
        <taxon>Burkholderiaceae</taxon>
        <taxon>Caballeronia</taxon>
    </lineage>
</organism>
<gene>
    <name evidence="2" type="ORF">BG61_39085</name>
</gene>
<dbReference type="EMBL" id="JFHC01000082">
    <property type="protein sequence ID" value="KDR38627.1"/>
    <property type="molecule type" value="Genomic_DNA"/>
</dbReference>
<dbReference type="Gene3D" id="3.30.300.250">
    <property type="match status" value="1"/>
</dbReference>
<keyword evidence="1" id="KW-0732">Signal</keyword>
<accession>A0A069PDR2</accession>
<proteinExistence type="predicted"/>
<keyword evidence="3" id="KW-1185">Reference proteome</keyword>
<reference evidence="2 3" key="1">
    <citation type="submission" date="2014-03" db="EMBL/GenBank/DDBJ databases">
        <title>Draft Genome Sequences of Four Burkholderia Strains.</title>
        <authorList>
            <person name="Liu X.Y."/>
            <person name="Li C.X."/>
            <person name="Xu J.H."/>
        </authorList>
    </citation>
    <scope>NUCLEOTIDE SEQUENCE [LARGE SCALE GENOMIC DNA]</scope>
    <source>
        <strain evidence="2 3">DSM 50014</strain>
    </source>
</reference>
<protein>
    <submittedName>
        <fullName evidence="2">Uncharacterized protein</fullName>
    </submittedName>
</protein>
<name>A0A069PDR2_9BURK</name>
<evidence type="ECO:0000313" key="3">
    <source>
        <dbReference type="Proteomes" id="UP000027466"/>
    </source>
</evidence>
<evidence type="ECO:0000313" key="2">
    <source>
        <dbReference type="EMBL" id="KDR38627.1"/>
    </source>
</evidence>
<feature type="chain" id="PRO_5001667070" evidence="1">
    <location>
        <begin position="24"/>
        <end position="155"/>
    </location>
</feature>
<comment type="caution">
    <text evidence="2">The sequence shown here is derived from an EMBL/GenBank/DDBJ whole genome shotgun (WGS) entry which is preliminary data.</text>
</comment>
<dbReference type="RefSeq" id="WP_035942623.1">
    <property type="nucleotide sequence ID" value="NZ_CADFFX010000046.1"/>
</dbReference>
<evidence type="ECO:0000256" key="1">
    <source>
        <dbReference type="SAM" id="SignalP"/>
    </source>
</evidence>
<dbReference type="AlphaFoldDB" id="A0A069PDR2"/>
<dbReference type="Proteomes" id="UP000027466">
    <property type="component" value="Unassembled WGS sequence"/>
</dbReference>